<feature type="compositionally biased region" description="Low complexity" evidence="2">
    <location>
        <begin position="20"/>
        <end position="34"/>
    </location>
</feature>
<evidence type="ECO:0000256" key="1">
    <source>
        <dbReference type="ARBA" id="ARBA00023002"/>
    </source>
</evidence>
<dbReference type="OrthoDB" id="9775140at2"/>
<dbReference type="GO" id="GO:0044281">
    <property type="term" value="P:small molecule metabolic process"/>
    <property type="evidence" value="ECO:0007669"/>
    <property type="project" value="UniProtKB-ARBA"/>
</dbReference>
<comment type="caution">
    <text evidence="4">The sequence shown here is derived from an EMBL/GenBank/DDBJ whole genome shotgun (WGS) entry which is preliminary data.</text>
</comment>
<proteinExistence type="predicted"/>
<dbReference type="InterPro" id="IPR029061">
    <property type="entry name" value="THDP-binding"/>
</dbReference>
<feature type="domain" description="Thiamine pyrophosphate enzyme TPP-binding" evidence="3">
    <location>
        <begin position="111"/>
        <end position="254"/>
    </location>
</feature>
<dbReference type="Pfam" id="PF02775">
    <property type="entry name" value="TPP_enzyme_C"/>
    <property type="match status" value="1"/>
</dbReference>
<dbReference type="GO" id="GO:0030976">
    <property type="term" value="F:thiamine pyrophosphate binding"/>
    <property type="evidence" value="ECO:0007669"/>
    <property type="project" value="InterPro"/>
</dbReference>
<gene>
    <name evidence="4" type="ORF">CRI93_07345</name>
</gene>
<sequence>MADASASSNTNNTTKPAGPPGAKKPAGPPGSKKPAGPPGSKKPDGPTLPPGYGGDGGGCGLSRKDFSSDQDVRWCPGCGDYAILATVQRLLPELDVPKENTVFISGIGCAGRFPYYMDTYGMHTIHGRAPTFATGLKCANPELDVWIVTGDGDALSIGGNHLIHLCRRNLDTQVLLFNNKIYGLTKGQYSPTSEEGKVTKSTPHGSIDAPFNPVAVALGADASFVARTMDRDPKHMKAMMKASHEHAGTAFLEIYQNCNIFNDGAFFEFTERGTKASRALFVEDGEPLTYANGERGLRLDGLSLEAIDLTTDRWSVSDCLVYDASNREMAHLIGRMFDQPDLPRPFGVLYQTERPTYEQQLHDQLDAVRAERGDGDLETLLHSGETWTIDA</sequence>
<keyword evidence="1" id="KW-0560">Oxidoreductase</keyword>
<dbReference type="PANTHER" id="PTHR48084:SF4">
    <property type="entry name" value="2-OXOGLUTARATE OXIDOREDUCTASE SUBUNIT KORB"/>
    <property type="match status" value="1"/>
</dbReference>
<dbReference type="AlphaFoldDB" id="A0A2H3P0M5"/>
<name>A0A2H3P0M5_9BACT</name>
<dbReference type="CDD" id="cd03375">
    <property type="entry name" value="TPP_OGFOR"/>
    <property type="match status" value="1"/>
</dbReference>
<evidence type="ECO:0000259" key="3">
    <source>
        <dbReference type="Pfam" id="PF02775"/>
    </source>
</evidence>
<organism evidence="4 5">
    <name type="scientific">Longimonas halophila</name>
    <dbReference type="NCBI Taxonomy" id="1469170"/>
    <lineage>
        <taxon>Bacteria</taxon>
        <taxon>Pseudomonadati</taxon>
        <taxon>Rhodothermota</taxon>
        <taxon>Rhodothermia</taxon>
        <taxon>Rhodothermales</taxon>
        <taxon>Salisaetaceae</taxon>
        <taxon>Longimonas</taxon>
    </lineage>
</organism>
<dbReference type="Proteomes" id="UP000221024">
    <property type="component" value="Unassembled WGS sequence"/>
</dbReference>
<dbReference type="SUPFAM" id="SSF52518">
    <property type="entry name" value="Thiamin diphosphate-binding fold (THDP-binding)"/>
    <property type="match status" value="1"/>
</dbReference>
<dbReference type="InterPro" id="IPR051457">
    <property type="entry name" value="2-oxoacid:Fd_oxidoreductase"/>
</dbReference>
<dbReference type="RefSeq" id="WP_098061982.1">
    <property type="nucleotide sequence ID" value="NZ_PDEP01000006.1"/>
</dbReference>
<evidence type="ECO:0000256" key="2">
    <source>
        <dbReference type="SAM" id="MobiDB-lite"/>
    </source>
</evidence>
<dbReference type="PANTHER" id="PTHR48084">
    <property type="entry name" value="2-OXOGLUTARATE OXIDOREDUCTASE SUBUNIT KORB-RELATED"/>
    <property type="match status" value="1"/>
</dbReference>
<feature type="compositionally biased region" description="Polar residues" evidence="2">
    <location>
        <begin position="1"/>
        <end position="14"/>
    </location>
</feature>
<dbReference type="GO" id="GO:0016625">
    <property type="term" value="F:oxidoreductase activity, acting on the aldehyde or oxo group of donors, iron-sulfur protein as acceptor"/>
    <property type="evidence" value="ECO:0007669"/>
    <property type="project" value="UniProtKB-ARBA"/>
</dbReference>
<reference evidence="4 5" key="1">
    <citation type="submission" date="2017-10" db="EMBL/GenBank/DDBJ databases">
        <title>Draft genome of Longimonas halophila.</title>
        <authorList>
            <person name="Goh K.M."/>
            <person name="Shamsir M.S."/>
            <person name="Lim S.W."/>
        </authorList>
    </citation>
    <scope>NUCLEOTIDE SEQUENCE [LARGE SCALE GENOMIC DNA]</scope>
    <source>
        <strain evidence="4 5">KCTC 42399</strain>
    </source>
</reference>
<dbReference type="InterPro" id="IPR011766">
    <property type="entry name" value="TPP_enzyme_TPP-bd"/>
</dbReference>
<protein>
    <submittedName>
        <fullName evidence="4">2-oxoacid:ferredoxin oxidoreductase subunit beta</fullName>
    </submittedName>
</protein>
<feature type="region of interest" description="Disordered" evidence="2">
    <location>
        <begin position="1"/>
        <end position="56"/>
    </location>
</feature>
<dbReference type="GO" id="GO:0045333">
    <property type="term" value="P:cellular respiration"/>
    <property type="evidence" value="ECO:0007669"/>
    <property type="project" value="UniProtKB-ARBA"/>
</dbReference>
<evidence type="ECO:0000313" key="4">
    <source>
        <dbReference type="EMBL" id="PEN06952.1"/>
    </source>
</evidence>
<dbReference type="Gene3D" id="3.40.50.970">
    <property type="match status" value="1"/>
</dbReference>
<evidence type="ECO:0000313" key="5">
    <source>
        <dbReference type="Proteomes" id="UP000221024"/>
    </source>
</evidence>
<dbReference type="EMBL" id="PDEP01000006">
    <property type="protein sequence ID" value="PEN06952.1"/>
    <property type="molecule type" value="Genomic_DNA"/>
</dbReference>
<keyword evidence="5" id="KW-1185">Reference proteome</keyword>
<accession>A0A2H3P0M5</accession>